<comment type="caution">
    <text evidence="7">The sequence shown here is derived from an EMBL/GenBank/DDBJ whole genome shotgun (WGS) entry which is preliminary data.</text>
</comment>
<evidence type="ECO:0000256" key="4">
    <source>
        <dbReference type="ARBA" id="ARBA00022989"/>
    </source>
</evidence>
<feature type="transmembrane region" description="Helical" evidence="6">
    <location>
        <begin position="12"/>
        <end position="29"/>
    </location>
</feature>
<dbReference type="Pfam" id="PF01810">
    <property type="entry name" value="LysE"/>
    <property type="match status" value="1"/>
</dbReference>
<dbReference type="RefSeq" id="WP_104417831.1">
    <property type="nucleotide sequence ID" value="NZ_PTJC01000005.1"/>
</dbReference>
<keyword evidence="4 6" id="KW-1133">Transmembrane helix</keyword>
<keyword evidence="8" id="KW-1185">Reference proteome</keyword>
<keyword evidence="5 6" id="KW-0472">Membrane</keyword>
<dbReference type="InterPro" id="IPR001123">
    <property type="entry name" value="LeuE-type"/>
</dbReference>
<sequence>MLGYVWEGIRAGLVLSLLVGPLVVLLVQLSLRRGTLASFAAALGIWTSDVLYISLSHFGLEGLERLLDYEYLHEIFGTIGSILLIGVGIVMWYRDPPNLKAKRILPSRRGLLSAWAQGFALNTFNPFTTFFWSTFVVTQVHNRHLYAYEAMAVYGGIMVTIIIADSCKVLGARKIRALLRPATMLRAQRAGAVALGLFGLLLAVRVWF</sequence>
<dbReference type="AlphaFoldDB" id="A0A2S6I6W5"/>
<feature type="transmembrane region" description="Helical" evidence="6">
    <location>
        <begin position="190"/>
        <end position="207"/>
    </location>
</feature>
<name>A0A2S6I6W5_9BACT</name>
<comment type="subcellular location">
    <subcellularLocation>
        <location evidence="1">Cell membrane</location>
        <topology evidence="1">Multi-pass membrane protein</topology>
    </subcellularLocation>
</comment>
<gene>
    <name evidence="7" type="ORF">CLV84_0151</name>
</gene>
<dbReference type="Proteomes" id="UP000237662">
    <property type="component" value="Unassembled WGS sequence"/>
</dbReference>
<dbReference type="GO" id="GO:0015171">
    <property type="term" value="F:amino acid transmembrane transporter activity"/>
    <property type="evidence" value="ECO:0007669"/>
    <property type="project" value="TreeGrafter"/>
</dbReference>
<evidence type="ECO:0000313" key="8">
    <source>
        <dbReference type="Proteomes" id="UP000237662"/>
    </source>
</evidence>
<accession>A0A2S6I6W5</accession>
<reference evidence="7 8" key="1">
    <citation type="submission" date="2018-02" db="EMBL/GenBank/DDBJ databases">
        <title>Genomic Encyclopedia of Archaeal and Bacterial Type Strains, Phase II (KMG-II): from individual species to whole genera.</title>
        <authorList>
            <person name="Goeker M."/>
        </authorList>
    </citation>
    <scope>NUCLEOTIDE SEQUENCE [LARGE SCALE GENOMIC DNA]</scope>
    <source>
        <strain evidence="7 8">DSM 29526</strain>
    </source>
</reference>
<protein>
    <submittedName>
        <fullName evidence="7">Threonine/homoserine/homoserine lactone efflux protein</fullName>
    </submittedName>
</protein>
<organism evidence="7 8">
    <name type="scientific">Neolewinella xylanilytica</name>
    <dbReference type="NCBI Taxonomy" id="1514080"/>
    <lineage>
        <taxon>Bacteria</taxon>
        <taxon>Pseudomonadati</taxon>
        <taxon>Bacteroidota</taxon>
        <taxon>Saprospiria</taxon>
        <taxon>Saprospirales</taxon>
        <taxon>Lewinellaceae</taxon>
        <taxon>Neolewinella</taxon>
    </lineage>
</organism>
<dbReference type="EMBL" id="PTJC01000005">
    <property type="protein sequence ID" value="PPK87215.1"/>
    <property type="molecule type" value="Genomic_DNA"/>
</dbReference>
<dbReference type="PANTHER" id="PTHR30086">
    <property type="entry name" value="ARGININE EXPORTER PROTEIN ARGO"/>
    <property type="match status" value="1"/>
</dbReference>
<evidence type="ECO:0000256" key="2">
    <source>
        <dbReference type="ARBA" id="ARBA00022475"/>
    </source>
</evidence>
<evidence type="ECO:0000256" key="5">
    <source>
        <dbReference type="ARBA" id="ARBA00023136"/>
    </source>
</evidence>
<dbReference type="GO" id="GO:0005886">
    <property type="term" value="C:plasma membrane"/>
    <property type="evidence" value="ECO:0007669"/>
    <property type="project" value="UniProtKB-SubCell"/>
</dbReference>
<evidence type="ECO:0000256" key="1">
    <source>
        <dbReference type="ARBA" id="ARBA00004651"/>
    </source>
</evidence>
<feature type="transmembrane region" description="Helical" evidence="6">
    <location>
        <begin position="36"/>
        <end position="55"/>
    </location>
</feature>
<feature type="transmembrane region" description="Helical" evidence="6">
    <location>
        <begin position="75"/>
        <end position="93"/>
    </location>
</feature>
<feature type="transmembrane region" description="Helical" evidence="6">
    <location>
        <begin position="114"/>
        <end position="133"/>
    </location>
</feature>
<dbReference type="OrthoDB" id="679767at2"/>
<dbReference type="PANTHER" id="PTHR30086:SF20">
    <property type="entry name" value="ARGININE EXPORTER PROTEIN ARGO-RELATED"/>
    <property type="match status" value="1"/>
</dbReference>
<proteinExistence type="predicted"/>
<evidence type="ECO:0000256" key="6">
    <source>
        <dbReference type="SAM" id="Phobius"/>
    </source>
</evidence>
<feature type="transmembrane region" description="Helical" evidence="6">
    <location>
        <begin position="145"/>
        <end position="170"/>
    </location>
</feature>
<keyword evidence="3 6" id="KW-0812">Transmembrane</keyword>
<evidence type="ECO:0000256" key="3">
    <source>
        <dbReference type="ARBA" id="ARBA00022692"/>
    </source>
</evidence>
<evidence type="ECO:0000313" key="7">
    <source>
        <dbReference type="EMBL" id="PPK87215.1"/>
    </source>
</evidence>
<keyword evidence="2" id="KW-1003">Cell membrane</keyword>